<dbReference type="InterPro" id="IPR001223">
    <property type="entry name" value="Glyco_hydro18_cat"/>
</dbReference>
<dbReference type="InterPro" id="IPR017853">
    <property type="entry name" value="GH"/>
</dbReference>
<dbReference type="Proteomes" id="UP000694906">
    <property type="component" value="Unplaced"/>
</dbReference>
<reference evidence="3" key="1">
    <citation type="submission" date="2025-08" db="UniProtKB">
        <authorList>
            <consortium name="RefSeq"/>
        </authorList>
    </citation>
    <scope>IDENTIFICATION</scope>
</reference>
<dbReference type="GeneID" id="110350974"/>
<accession>A0AAX6TL06</accession>
<dbReference type="GO" id="GO:0005975">
    <property type="term" value="P:carbohydrate metabolic process"/>
    <property type="evidence" value="ECO:0007669"/>
    <property type="project" value="InterPro"/>
</dbReference>
<dbReference type="SUPFAM" id="SSF51445">
    <property type="entry name" value="(Trans)glycosidases"/>
    <property type="match status" value="1"/>
</dbReference>
<proteinExistence type="predicted"/>
<dbReference type="Gene3D" id="3.20.20.80">
    <property type="entry name" value="Glycosidases"/>
    <property type="match status" value="1"/>
</dbReference>
<evidence type="ECO:0000313" key="3">
    <source>
        <dbReference type="RefSeq" id="XP_021121319.1"/>
    </source>
</evidence>
<gene>
    <name evidence="3" type="primary">LOC110350974</name>
</gene>
<protein>
    <submittedName>
        <fullName evidence="3">Chitinase-3-like protein 2</fullName>
    </submittedName>
</protein>
<evidence type="ECO:0000313" key="2">
    <source>
        <dbReference type="Proteomes" id="UP000694906"/>
    </source>
</evidence>
<evidence type="ECO:0000259" key="1">
    <source>
        <dbReference type="PROSITE" id="PS51910"/>
    </source>
</evidence>
<keyword evidence="2" id="KW-1185">Reference proteome</keyword>
<dbReference type="PROSITE" id="PS51910">
    <property type="entry name" value="GH18_2"/>
    <property type="match status" value="1"/>
</dbReference>
<sequence length="160" mass="18312">MSSLFDNKTHVFLTAPIMLLLQERVTHTHALTHTRTHTTSEDRMDLFTKSLKVETVLALVLKHHDGAAYKLVCYFSNWAHSLPAPASVLPCDLEPFLCTHLIFAFASMSNNQIVAKDLQDEKILHSEFNRLKERCVRVGCELEFSDFTDVRELNPLLLLF</sequence>
<dbReference type="Pfam" id="PF00704">
    <property type="entry name" value="Glyco_hydro_18"/>
    <property type="match status" value="1"/>
</dbReference>
<feature type="domain" description="GH18" evidence="1">
    <location>
        <begin position="69"/>
        <end position="160"/>
    </location>
</feature>
<organism evidence="2 3">
    <name type="scientific">Heterocephalus glaber</name>
    <name type="common">Naked mole rat</name>
    <dbReference type="NCBI Taxonomy" id="10181"/>
    <lineage>
        <taxon>Eukaryota</taxon>
        <taxon>Metazoa</taxon>
        <taxon>Chordata</taxon>
        <taxon>Craniata</taxon>
        <taxon>Vertebrata</taxon>
        <taxon>Euteleostomi</taxon>
        <taxon>Mammalia</taxon>
        <taxon>Eutheria</taxon>
        <taxon>Euarchontoglires</taxon>
        <taxon>Glires</taxon>
        <taxon>Rodentia</taxon>
        <taxon>Hystricomorpha</taxon>
        <taxon>Bathyergidae</taxon>
        <taxon>Heterocephalus</taxon>
    </lineage>
</organism>
<dbReference type="RefSeq" id="XP_021121319.1">
    <property type="nucleotide sequence ID" value="XM_021265660.1"/>
</dbReference>
<dbReference type="AlphaFoldDB" id="A0AAX6TL06"/>
<name>A0AAX6TL06_HETGA</name>